<evidence type="ECO:0000313" key="1">
    <source>
        <dbReference type="EMBL" id="KAL3644093.1"/>
    </source>
</evidence>
<dbReference type="Proteomes" id="UP001632038">
    <property type="component" value="Unassembled WGS sequence"/>
</dbReference>
<gene>
    <name evidence="1" type="ORF">CASFOL_012025</name>
</gene>
<accession>A0ABD3DP69</accession>
<dbReference type="Gene3D" id="3.20.20.70">
    <property type="entry name" value="Aldolase class I"/>
    <property type="match status" value="1"/>
</dbReference>
<organism evidence="1 2">
    <name type="scientific">Castilleja foliolosa</name>
    <dbReference type="NCBI Taxonomy" id="1961234"/>
    <lineage>
        <taxon>Eukaryota</taxon>
        <taxon>Viridiplantae</taxon>
        <taxon>Streptophyta</taxon>
        <taxon>Embryophyta</taxon>
        <taxon>Tracheophyta</taxon>
        <taxon>Spermatophyta</taxon>
        <taxon>Magnoliopsida</taxon>
        <taxon>eudicotyledons</taxon>
        <taxon>Gunneridae</taxon>
        <taxon>Pentapetalae</taxon>
        <taxon>asterids</taxon>
        <taxon>lamiids</taxon>
        <taxon>Lamiales</taxon>
        <taxon>Orobanchaceae</taxon>
        <taxon>Pedicularideae</taxon>
        <taxon>Castillejinae</taxon>
        <taxon>Castilleja</taxon>
    </lineage>
</organism>
<dbReference type="InterPro" id="IPR013785">
    <property type="entry name" value="Aldolase_TIM"/>
</dbReference>
<sequence>MIQGIRVQSLKEGEITMDIDLRWGGDPNIVLVVQAAHVASILFRLSAISQLSDEIPCISAVVVALLAEPKPQIDYTLKAVSGSLTAIHRLSDMIDVRYRYFDCNRYAAVAPPDRRTHWWRTCRYKVTPFYCVFGKDMDLDGITYVSKVLGGFNQTILYSLSPGSGAPGHGNGIMYRITGDHWDKWIDVFSHFNVTRERK</sequence>
<name>A0ABD3DP69_9LAMI</name>
<comment type="caution">
    <text evidence="1">The sequence shown here is derived from an EMBL/GenBank/DDBJ whole genome shotgun (WGS) entry which is preliminary data.</text>
</comment>
<evidence type="ECO:0000313" key="2">
    <source>
        <dbReference type="Proteomes" id="UP001632038"/>
    </source>
</evidence>
<dbReference type="EMBL" id="JAVIJP010000015">
    <property type="protein sequence ID" value="KAL3644093.1"/>
    <property type="molecule type" value="Genomic_DNA"/>
</dbReference>
<proteinExistence type="predicted"/>
<dbReference type="PANTHER" id="PTHR10774:SF190">
    <property type="entry name" value="C2 CALCIUM_LIPID-BINDING ENDONUCLEASE_EXONUCLEASE_PHOSPHATASE-RELATED"/>
    <property type="match status" value="1"/>
</dbReference>
<protein>
    <submittedName>
        <fullName evidence="1">Uncharacterized protein</fullName>
    </submittedName>
</protein>
<dbReference type="InterPro" id="IPR045050">
    <property type="entry name" value="Synaptotagmin_plant"/>
</dbReference>
<keyword evidence="2" id="KW-1185">Reference proteome</keyword>
<reference evidence="2" key="1">
    <citation type="journal article" date="2024" name="IScience">
        <title>Strigolactones Initiate the Formation of Haustorium-like Structures in Castilleja.</title>
        <authorList>
            <person name="Buerger M."/>
            <person name="Peterson D."/>
            <person name="Chory J."/>
        </authorList>
    </citation>
    <scope>NUCLEOTIDE SEQUENCE [LARGE SCALE GENOMIC DNA]</scope>
</reference>
<dbReference type="PANTHER" id="PTHR10774">
    <property type="entry name" value="EXTENDED SYNAPTOTAGMIN-RELATED"/>
    <property type="match status" value="1"/>
</dbReference>
<dbReference type="AlphaFoldDB" id="A0ABD3DP69"/>